<organism evidence="1 2">
    <name type="scientific">Aspergillus pseudocaelatus</name>
    <dbReference type="NCBI Taxonomy" id="1825620"/>
    <lineage>
        <taxon>Eukaryota</taxon>
        <taxon>Fungi</taxon>
        <taxon>Dikarya</taxon>
        <taxon>Ascomycota</taxon>
        <taxon>Pezizomycotina</taxon>
        <taxon>Eurotiomycetes</taxon>
        <taxon>Eurotiomycetidae</taxon>
        <taxon>Eurotiales</taxon>
        <taxon>Aspergillaceae</taxon>
        <taxon>Aspergillus</taxon>
        <taxon>Aspergillus subgen. Circumdati</taxon>
    </lineage>
</organism>
<dbReference type="Proteomes" id="UP000325395">
    <property type="component" value="Unassembled WGS sequence"/>
</dbReference>
<accession>A0ABQ6WSQ3</accession>
<reference evidence="1 2" key="1">
    <citation type="submission" date="2019-04" db="EMBL/GenBank/DDBJ databases">
        <authorList>
            <consortium name="DOE Joint Genome Institute"/>
            <person name="Mondo S."/>
            <person name="Kjaerbolling I."/>
            <person name="Vesth T."/>
            <person name="Frisvad J.C."/>
            <person name="Nybo J.L."/>
            <person name="Theobald S."/>
            <person name="Kildgaard S."/>
            <person name="Isbrandt T."/>
            <person name="Kuo A."/>
            <person name="Sato A."/>
            <person name="Lyhne E.K."/>
            <person name="Kogle M.E."/>
            <person name="Wiebenga A."/>
            <person name="Kun R.S."/>
            <person name="Lubbers R.J."/>
            <person name="Makela M.R."/>
            <person name="Barry K."/>
            <person name="Chovatia M."/>
            <person name="Clum A."/>
            <person name="Daum C."/>
            <person name="Haridas S."/>
            <person name="He G."/>
            <person name="LaButti K."/>
            <person name="Lipzen A."/>
            <person name="Riley R."/>
            <person name="Salamov A."/>
            <person name="Simmons B.A."/>
            <person name="Magnuson J.K."/>
            <person name="Henrissat B."/>
            <person name="Mortensen U.H."/>
            <person name="Larsen T.O."/>
            <person name="Devries R.P."/>
            <person name="Grigoriev I.V."/>
            <person name="Machida M."/>
            <person name="Baker S.E."/>
            <person name="Andersen M.R."/>
            <person name="Cantor M.N."/>
            <person name="Hua S.X."/>
        </authorList>
    </citation>
    <scope>NUCLEOTIDE SEQUENCE [LARGE SCALE GENOMIC DNA]</scope>
    <source>
        <strain evidence="1 2">CBS 117616</strain>
    </source>
</reference>
<dbReference type="EMBL" id="ML735725">
    <property type="protein sequence ID" value="KAE8418591.1"/>
    <property type="molecule type" value="Genomic_DNA"/>
</dbReference>
<keyword evidence="2" id="KW-1185">Reference proteome</keyword>
<evidence type="ECO:0000313" key="1">
    <source>
        <dbReference type="EMBL" id="KAE8418591.1"/>
    </source>
</evidence>
<protein>
    <recommendedName>
        <fullName evidence="3">Secreted protein</fullName>
    </recommendedName>
</protein>
<name>A0ABQ6WSQ3_9EURO</name>
<proteinExistence type="predicted"/>
<gene>
    <name evidence="1" type="ORF">BDV36DRAFT_153694</name>
</gene>
<evidence type="ECO:0008006" key="3">
    <source>
        <dbReference type="Google" id="ProtNLM"/>
    </source>
</evidence>
<evidence type="ECO:0000313" key="2">
    <source>
        <dbReference type="Proteomes" id="UP000325395"/>
    </source>
</evidence>
<sequence>MWVNAVLVVNCFSKLYACSLDDSVLLRLFQFSTFHTSIVIPPNDRARVSIWGSTRGEKLSQSSCIHYSRAIGPSRLRLSRTSCMYPLKVTVLLPAPSSRVTMMSLLHRHSGRA</sequence>